<evidence type="ECO:0000313" key="4">
    <source>
        <dbReference type="Proteomes" id="UP001153076"/>
    </source>
</evidence>
<dbReference type="InterPro" id="IPR035979">
    <property type="entry name" value="RBD_domain_sf"/>
</dbReference>
<reference evidence="3" key="1">
    <citation type="submission" date="2022-04" db="EMBL/GenBank/DDBJ databases">
        <title>Carnegiea gigantea Genome sequencing and assembly v2.</title>
        <authorList>
            <person name="Copetti D."/>
            <person name="Sanderson M.J."/>
            <person name="Burquez A."/>
            <person name="Wojciechowski M.F."/>
        </authorList>
    </citation>
    <scope>NUCLEOTIDE SEQUENCE</scope>
    <source>
        <strain evidence="3">SGP5-SGP5p</strain>
        <tissue evidence="3">Aerial part</tissue>
    </source>
</reference>
<accession>A0A9Q1QHS8</accession>
<dbReference type="CDD" id="cd00590">
    <property type="entry name" value="RRM_SF"/>
    <property type="match status" value="1"/>
</dbReference>
<dbReference type="PROSITE" id="PS50102">
    <property type="entry name" value="RRM"/>
    <property type="match status" value="1"/>
</dbReference>
<dbReference type="Pfam" id="PF00076">
    <property type="entry name" value="RRM_1"/>
    <property type="match status" value="1"/>
</dbReference>
<evidence type="ECO:0000256" key="1">
    <source>
        <dbReference type="PROSITE-ProRule" id="PRU00176"/>
    </source>
</evidence>
<gene>
    <name evidence="3" type="ORF">Cgig2_000738</name>
</gene>
<keyword evidence="4" id="KW-1185">Reference proteome</keyword>
<dbReference type="EMBL" id="JAKOGI010000183">
    <property type="protein sequence ID" value="KAJ8440850.1"/>
    <property type="molecule type" value="Genomic_DNA"/>
</dbReference>
<dbReference type="PANTHER" id="PTHR36309:SF1">
    <property type="entry name" value="RNA-BINDING (RRM_RBD_RNP MOTIFS) FAMILY PROTEIN"/>
    <property type="match status" value="1"/>
</dbReference>
<dbReference type="InterPro" id="IPR053316">
    <property type="entry name" value="Epigenetic_reg_gene_expr"/>
</dbReference>
<proteinExistence type="predicted"/>
<dbReference type="Proteomes" id="UP001153076">
    <property type="component" value="Unassembled WGS sequence"/>
</dbReference>
<dbReference type="GO" id="GO:0003723">
    <property type="term" value="F:RNA binding"/>
    <property type="evidence" value="ECO:0007669"/>
    <property type="project" value="UniProtKB-UniRule"/>
</dbReference>
<dbReference type="PANTHER" id="PTHR36309">
    <property type="entry name" value="RNA-BINDING (RRM/RBD/RNP MOTIFS) FAMILY PROTEIN"/>
    <property type="match status" value="1"/>
</dbReference>
<dbReference type="SUPFAM" id="SSF54928">
    <property type="entry name" value="RNA-binding domain, RBD"/>
    <property type="match status" value="1"/>
</dbReference>
<dbReference type="OrthoDB" id="1913496at2759"/>
<feature type="domain" description="RRM" evidence="2">
    <location>
        <begin position="22"/>
        <end position="105"/>
    </location>
</feature>
<dbReference type="AlphaFoldDB" id="A0A9Q1QHS8"/>
<dbReference type="SMART" id="SM00360">
    <property type="entry name" value="RRM"/>
    <property type="match status" value="1"/>
</dbReference>
<evidence type="ECO:0000259" key="2">
    <source>
        <dbReference type="PROSITE" id="PS50102"/>
    </source>
</evidence>
<protein>
    <recommendedName>
        <fullName evidence="2">RRM domain-containing protein</fullName>
    </recommendedName>
</protein>
<keyword evidence="1" id="KW-0694">RNA-binding</keyword>
<dbReference type="InterPro" id="IPR012677">
    <property type="entry name" value="Nucleotide-bd_a/b_plait_sf"/>
</dbReference>
<comment type="caution">
    <text evidence="3">The sequence shown here is derived from an EMBL/GenBank/DDBJ whole genome shotgun (WGS) entry which is preliminary data.</text>
</comment>
<name>A0A9Q1QHS8_9CARY</name>
<sequence>MASAMETDAKNDYDAFMEKVKRTVYLDNLSPQVTEPVIKTAFEQYGNVTNIHFIPNYMDSYYNSRCALVELETAKQAANIIDMVSTYPFMMAAMPRPVRARPAEPEMFDERPIKPGRKIQFYWLKPSDPDFEVAKRIKYLVKKHSQERSFLLKKQQEEEEKLSRQQYETLKGHYHKFESLESVQLDSKHLAKCYNMNLADENGY</sequence>
<organism evidence="3 4">
    <name type="scientific">Carnegiea gigantea</name>
    <dbReference type="NCBI Taxonomy" id="171969"/>
    <lineage>
        <taxon>Eukaryota</taxon>
        <taxon>Viridiplantae</taxon>
        <taxon>Streptophyta</taxon>
        <taxon>Embryophyta</taxon>
        <taxon>Tracheophyta</taxon>
        <taxon>Spermatophyta</taxon>
        <taxon>Magnoliopsida</taxon>
        <taxon>eudicotyledons</taxon>
        <taxon>Gunneridae</taxon>
        <taxon>Pentapetalae</taxon>
        <taxon>Caryophyllales</taxon>
        <taxon>Cactineae</taxon>
        <taxon>Cactaceae</taxon>
        <taxon>Cactoideae</taxon>
        <taxon>Echinocereeae</taxon>
        <taxon>Carnegiea</taxon>
    </lineage>
</organism>
<dbReference type="InterPro" id="IPR000504">
    <property type="entry name" value="RRM_dom"/>
</dbReference>
<dbReference type="Gene3D" id="3.30.70.330">
    <property type="match status" value="1"/>
</dbReference>
<evidence type="ECO:0000313" key="3">
    <source>
        <dbReference type="EMBL" id="KAJ8440850.1"/>
    </source>
</evidence>